<feature type="region of interest" description="Disordered" evidence="1">
    <location>
        <begin position="1"/>
        <end position="29"/>
    </location>
</feature>
<name>A0ABD1XIZ0_9MARC</name>
<dbReference type="Proteomes" id="UP001605036">
    <property type="component" value="Unassembled WGS sequence"/>
</dbReference>
<sequence length="438" mass="50392">MDSEFSSEEDNTDPSSQAGSSSMGHMESSMELCSSSNRRRCSFSSSSFTYIPQSALDKIMRKVDCLQTLLKWRLVNKEWNEVIMSKHWTSATNLRSQTSIPLLINCRQHSLTKTALLTLSDNSRSNKWKKINIDINEAPNDSDLYRRVLTDGNEMEEQLSYKLLFATVTESNELSFGKFLVYESRNRAWKLKASNPDVDEHDQISPFFQITSSVSCDGCFYFLHTRSGWTENVHRGHNGCAYLSSLFRPRLAVYDSEVDKWHELPLTVAQDTYAGAPYFPQLVQNKGTVFYVALCQTELQNSNEITWCFFRLNHVSDRKSNSSWTRVREMPVSLFQVFDMYTRSFHDLETGRHDVRCEGQGDFMYFYCVRPSNILRNSVANPISSSGHGVPSRPGPVEGLLHDFERNVWRFLRKYPQFGNNDLSGVKLESFRPSFVDV</sequence>
<dbReference type="InterPro" id="IPR050796">
    <property type="entry name" value="SCF_F-box_component"/>
</dbReference>
<gene>
    <name evidence="2" type="ORF">R1flu_027492</name>
</gene>
<proteinExistence type="predicted"/>
<keyword evidence="3" id="KW-1185">Reference proteome</keyword>
<evidence type="ECO:0000313" key="3">
    <source>
        <dbReference type="Proteomes" id="UP001605036"/>
    </source>
</evidence>
<accession>A0ABD1XIZ0</accession>
<dbReference type="PANTHER" id="PTHR31672:SF2">
    <property type="entry name" value="F-BOX DOMAIN-CONTAINING PROTEIN"/>
    <property type="match status" value="1"/>
</dbReference>
<feature type="compositionally biased region" description="Acidic residues" evidence="1">
    <location>
        <begin position="1"/>
        <end position="12"/>
    </location>
</feature>
<evidence type="ECO:0000256" key="1">
    <source>
        <dbReference type="SAM" id="MobiDB-lite"/>
    </source>
</evidence>
<reference evidence="2 3" key="1">
    <citation type="submission" date="2024-09" db="EMBL/GenBank/DDBJ databases">
        <title>Chromosome-scale assembly of Riccia fluitans.</title>
        <authorList>
            <person name="Paukszto L."/>
            <person name="Sawicki J."/>
            <person name="Karawczyk K."/>
            <person name="Piernik-Szablinska J."/>
            <person name="Szczecinska M."/>
            <person name="Mazdziarz M."/>
        </authorList>
    </citation>
    <scope>NUCLEOTIDE SEQUENCE [LARGE SCALE GENOMIC DNA]</scope>
    <source>
        <strain evidence="2">Rf_01</strain>
        <tissue evidence="2">Aerial parts of the thallus</tissue>
    </source>
</reference>
<comment type="caution">
    <text evidence="2">The sequence shown here is derived from an EMBL/GenBank/DDBJ whole genome shotgun (WGS) entry which is preliminary data.</text>
</comment>
<feature type="compositionally biased region" description="Low complexity" evidence="1">
    <location>
        <begin position="19"/>
        <end position="29"/>
    </location>
</feature>
<dbReference type="PANTHER" id="PTHR31672">
    <property type="entry name" value="BNACNNG10540D PROTEIN"/>
    <property type="match status" value="1"/>
</dbReference>
<organism evidence="2 3">
    <name type="scientific">Riccia fluitans</name>
    <dbReference type="NCBI Taxonomy" id="41844"/>
    <lineage>
        <taxon>Eukaryota</taxon>
        <taxon>Viridiplantae</taxon>
        <taxon>Streptophyta</taxon>
        <taxon>Embryophyta</taxon>
        <taxon>Marchantiophyta</taxon>
        <taxon>Marchantiopsida</taxon>
        <taxon>Marchantiidae</taxon>
        <taxon>Marchantiales</taxon>
        <taxon>Ricciaceae</taxon>
        <taxon>Riccia</taxon>
    </lineage>
</organism>
<evidence type="ECO:0000313" key="2">
    <source>
        <dbReference type="EMBL" id="KAL2608919.1"/>
    </source>
</evidence>
<dbReference type="AlphaFoldDB" id="A0ABD1XIZ0"/>
<dbReference type="EMBL" id="JBHFFA010000008">
    <property type="protein sequence ID" value="KAL2608919.1"/>
    <property type="molecule type" value="Genomic_DNA"/>
</dbReference>
<evidence type="ECO:0008006" key="4">
    <source>
        <dbReference type="Google" id="ProtNLM"/>
    </source>
</evidence>
<protein>
    <recommendedName>
        <fullName evidence="4">F-box protein</fullName>
    </recommendedName>
</protein>